<keyword evidence="2" id="KW-0472">Membrane</keyword>
<gene>
    <name evidence="4" type="ORF">ERL59_11040</name>
</gene>
<accession>A0A6N9Q4F2</accession>
<name>A0A6N9Q4F2_9BACL</name>
<evidence type="ECO:0000256" key="1">
    <source>
        <dbReference type="SAM" id="MobiDB-lite"/>
    </source>
</evidence>
<feature type="domain" description="Putative zinc-finger" evidence="3">
    <location>
        <begin position="3"/>
        <end position="36"/>
    </location>
</feature>
<evidence type="ECO:0000259" key="3">
    <source>
        <dbReference type="Pfam" id="PF13490"/>
    </source>
</evidence>
<keyword evidence="5" id="KW-1185">Reference proteome</keyword>
<dbReference type="EMBL" id="SIJB01000025">
    <property type="protein sequence ID" value="NBI29494.1"/>
    <property type="molecule type" value="Genomic_DNA"/>
</dbReference>
<evidence type="ECO:0000313" key="5">
    <source>
        <dbReference type="Proteomes" id="UP000448943"/>
    </source>
</evidence>
<feature type="transmembrane region" description="Helical" evidence="2">
    <location>
        <begin position="113"/>
        <end position="131"/>
    </location>
</feature>
<evidence type="ECO:0000313" key="4">
    <source>
        <dbReference type="EMBL" id="NBI29494.1"/>
    </source>
</evidence>
<dbReference type="AlphaFoldDB" id="A0A6N9Q4F2"/>
<feature type="region of interest" description="Disordered" evidence="1">
    <location>
        <begin position="181"/>
        <end position="228"/>
    </location>
</feature>
<dbReference type="Proteomes" id="UP000448943">
    <property type="component" value="Unassembled WGS sequence"/>
</dbReference>
<comment type="caution">
    <text evidence="4">The sequence shown here is derived from an EMBL/GenBank/DDBJ whole genome shotgun (WGS) entry which is preliminary data.</text>
</comment>
<dbReference type="InterPro" id="IPR027383">
    <property type="entry name" value="Znf_put"/>
</dbReference>
<keyword evidence="2" id="KW-0812">Transmembrane</keyword>
<dbReference type="RefSeq" id="WP_160646304.1">
    <property type="nucleotide sequence ID" value="NZ_SIJB01000025.1"/>
</dbReference>
<dbReference type="Pfam" id="PF13490">
    <property type="entry name" value="zf-HC2"/>
    <property type="match status" value="1"/>
</dbReference>
<reference evidence="4 5" key="1">
    <citation type="submission" date="2019-01" db="EMBL/GenBank/DDBJ databases">
        <title>Chengkuizengella sp. nov., isolated from deep-sea sediment of East Pacific Ocean.</title>
        <authorList>
            <person name="Yang J."/>
            <person name="Lai Q."/>
            <person name="Shao Z."/>
        </authorList>
    </citation>
    <scope>NUCLEOTIDE SEQUENCE [LARGE SCALE GENOMIC DNA]</scope>
    <source>
        <strain evidence="4 5">YPA3-1-1</strain>
    </source>
</reference>
<proteinExistence type="predicted"/>
<evidence type="ECO:0000256" key="2">
    <source>
        <dbReference type="SAM" id="Phobius"/>
    </source>
</evidence>
<dbReference type="OrthoDB" id="2381690at2"/>
<organism evidence="4 5">
    <name type="scientific">Chengkuizengella marina</name>
    <dbReference type="NCBI Taxonomy" id="2507566"/>
    <lineage>
        <taxon>Bacteria</taxon>
        <taxon>Bacillati</taxon>
        <taxon>Bacillota</taxon>
        <taxon>Bacilli</taxon>
        <taxon>Bacillales</taxon>
        <taxon>Paenibacillaceae</taxon>
        <taxon>Chengkuizengella</taxon>
    </lineage>
</organism>
<sequence length="325" mass="36595">MKCQEVIQLMQRDLDGDLNKEEQHQLMDHINGCHSCTEMFERLKHISSELEQLPKVTPPVSLVDQILPQLEEIDQVNIMETQAYDTGETEETSTTNTKRTSFTTLFKKARPTIAFLGTSAAAVILIVVLTLNSEDTLFNEVAEESASENIMEDSVFMKENTEEIFDNDVEEFDDQTALRIESEDANQSAGSRSGDGGESGSEKGYESESGEAFESGSEESIKTPFQEEEMTSITFSESFNHMEGMLSPDGQYVVNIRVVEEGGNELIVQKVNDQEILFTLAIEDHLTITKIKWLEDSQFILLQTSDGEKQYNEQIDIFNPMKPSQ</sequence>
<protein>
    <submittedName>
        <fullName evidence="4">Zf-HC2 domain-containing protein</fullName>
    </submittedName>
</protein>
<keyword evidence="2" id="KW-1133">Transmembrane helix</keyword>